<evidence type="ECO:0000313" key="3">
    <source>
        <dbReference type="Proteomes" id="UP000194236"/>
    </source>
</evidence>
<dbReference type="Proteomes" id="UP000194236">
    <property type="component" value="Unassembled WGS sequence"/>
</dbReference>
<protein>
    <recommendedName>
        <fullName evidence="4">Secreted protein</fullName>
    </recommendedName>
</protein>
<proteinExistence type="predicted"/>
<accession>A0A1Y3ATT1</accession>
<keyword evidence="1" id="KW-0732">Signal</keyword>
<evidence type="ECO:0000256" key="1">
    <source>
        <dbReference type="SAM" id="SignalP"/>
    </source>
</evidence>
<reference evidence="2 3" key="1">
    <citation type="submission" date="2017-03" db="EMBL/GenBank/DDBJ databases">
        <title>Genome Survey of Euroglyphus maynei.</title>
        <authorList>
            <person name="Arlian L.G."/>
            <person name="Morgan M.S."/>
            <person name="Rider S.D."/>
        </authorList>
    </citation>
    <scope>NUCLEOTIDE SEQUENCE [LARGE SCALE GENOMIC DNA]</scope>
    <source>
        <strain evidence="2">Arlian Lab</strain>
        <tissue evidence="2">Whole body</tissue>
    </source>
</reference>
<evidence type="ECO:0008006" key="4">
    <source>
        <dbReference type="Google" id="ProtNLM"/>
    </source>
</evidence>
<dbReference type="AlphaFoldDB" id="A0A1Y3ATT1"/>
<feature type="chain" id="PRO_5012237761" description="Secreted protein" evidence="1">
    <location>
        <begin position="19"/>
        <end position="93"/>
    </location>
</feature>
<dbReference type="EMBL" id="MUJZ01065074">
    <property type="protein sequence ID" value="OTF70575.1"/>
    <property type="molecule type" value="Genomic_DNA"/>
</dbReference>
<name>A0A1Y3ATT1_EURMA</name>
<organism evidence="2 3">
    <name type="scientific">Euroglyphus maynei</name>
    <name type="common">Mayne's house dust mite</name>
    <dbReference type="NCBI Taxonomy" id="6958"/>
    <lineage>
        <taxon>Eukaryota</taxon>
        <taxon>Metazoa</taxon>
        <taxon>Ecdysozoa</taxon>
        <taxon>Arthropoda</taxon>
        <taxon>Chelicerata</taxon>
        <taxon>Arachnida</taxon>
        <taxon>Acari</taxon>
        <taxon>Acariformes</taxon>
        <taxon>Sarcoptiformes</taxon>
        <taxon>Astigmata</taxon>
        <taxon>Psoroptidia</taxon>
        <taxon>Analgoidea</taxon>
        <taxon>Pyroglyphidae</taxon>
        <taxon>Pyroglyphinae</taxon>
        <taxon>Euroglyphus</taxon>
    </lineage>
</organism>
<gene>
    <name evidence="2" type="ORF">BLA29_014791</name>
</gene>
<sequence>MISLVNFQFCLFFRCCCSRKTKTKTRIIFAKVVWNLHVAHQQYHNVLDHHLNPFPILSVYRMVRLHIVNVDDDLMFHVMRYFYDMMLQPIRQI</sequence>
<keyword evidence="3" id="KW-1185">Reference proteome</keyword>
<feature type="signal peptide" evidence="1">
    <location>
        <begin position="1"/>
        <end position="18"/>
    </location>
</feature>
<evidence type="ECO:0000313" key="2">
    <source>
        <dbReference type="EMBL" id="OTF70575.1"/>
    </source>
</evidence>
<comment type="caution">
    <text evidence="2">The sequence shown here is derived from an EMBL/GenBank/DDBJ whole genome shotgun (WGS) entry which is preliminary data.</text>
</comment>